<evidence type="ECO:0000313" key="3">
    <source>
        <dbReference type="Proteomes" id="UP000036270"/>
    </source>
</evidence>
<evidence type="ECO:0000313" key="2">
    <source>
        <dbReference type="EMBL" id="KMK52013.1"/>
    </source>
</evidence>
<evidence type="ECO:0008006" key="4">
    <source>
        <dbReference type="Google" id="ProtNLM"/>
    </source>
</evidence>
<feature type="compositionally biased region" description="Basic and acidic residues" evidence="1">
    <location>
        <begin position="44"/>
        <end position="53"/>
    </location>
</feature>
<feature type="region of interest" description="Disordered" evidence="1">
    <location>
        <begin position="33"/>
        <end position="53"/>
    </location>
</feature>
<gene>
    <name evidence="2" type="ORF">RO21_03165</name>
</gene>
<dbReference type="Proteomes" id="UP000036270">
    <property type="component" value="Unassembled WGS sequence"/>
</dbReference>
<comment type="caution">
    <text evidence="2">The sequence shown here is derived from an EMBL/GenBank/DDBJ whole genome shotgun (WGS) entry which is preliminary data.</text>
</comment>
<dbReference type="PATRIC" id="fig|67855.3.peg.400"/>
<dbReference type="Pfam" id="PF25759">
    <property type="entry name" value="HP1_ORF34"/>
    <property type="match status" value="1"/>
</dbReference>
<reference evidence="2 3" key="1">
    <citation type="submission" date="2014-12" db="EMBL/GenBank/DDBJ databases">
        <title>Reclassification of Actinobacillus muris as Muribacter muris.</title>
        <authorList>
            <person name="Christensen H."/>
            <person name="Nicklas W."/>
            <person name="Bisgaard M."/>
        </authorList>
    </citation>
    <scope>NUCLEOTIDE SEQUENCE [LARGE SCALE GENOMIC DNA]</scope>
    <source>
        <strain evidence="2 3">Ackerman80-443D</strain>
    </source>
</reference>
<feature type="non-terminal residue" evidence="2">
    <location>
        <position position="133"/>
    </location>
</feature>
<dbReference type="STRING" id="67855.RO21_03165"/>
<organism evidence="2 3">
    <name type="scientific">Muribacter muris</name>
    <dbReference type="NCBI Taxonomy" id="67855"/>
    <lineage>
        <taxon>Bacteria</taxon>
        <taxon>Pseudomonadati</taxon>
        <taxon>Pseudomonadota</taxon>
        <taxon>Gammaproteobacteria</taxon>
        <taxon>Pasteurellales</taxon>
        <taxon>Pasteurellaceae</taxon>
        <taxon>Muribacter</taxon>
    </lineage>
</organism>
<sequence length="133" mass="14795">MKQQSFPSVQLALNGKPIFLQNFLATAKVIRETQDMSGQSSSTKKSEKGVKSKELHITGRIPFRNPEWLKLIFQLAESEDKKGKQTKYRIANSTAEAINMREGIFSGEVSAVGESVQGWSISFTLIEKDSVAE</sequence>
<keyword evidence="3" id="KW-1185">Reference proteome</keyword>
<evidence type="ECO:0000256" key="1">
    <source>
        <dbReference type="SAM" id="MobiDB-lite"/>
    </source>
</evidence>
<accession>A0A0J5P6K0</accession>
<dbReference type="AlphaFoldDB" id="A0A0J5P6K0"/>
<proteinExistence type="predicted"/>
<dbReference type="EMBL" id="JWIZ01000016">
    <property type="protein sequence ID" value="KMK52013.1"/>
    <property type="molecule type" value="Genomic_DNA"/>
</dbReference>
<protein>
    <recommendedName>
        <fullName evidence="4">Phage tail protein</fullName>
    </recommendedName>
</protein>
<name>A0A0J5P6K0_9PAST</name>
<dbReference type="InterPro" id="IPR057869">
    <property type="entry name" value="HP1_YO34"/>
</dbReference>